<dbReference type="InterPro" id="IPR020846">
    <property type="entry name" value="MFS_dom"/>
</dbReference>
<keyword evidence="3" id="KW-1003">Cell membrane</keyword>
<feature type="transmembrane region" description="Helical" evidence="7">
    <location>
        <begin position="168"/>
        <end position="190"/>
    </location>
</feature>
<dbReference type="AlphaFoldDB" id="A0A563E8Y2"/>
<feature type="transmembrane region" description="Helical" evidence="7">
    <location>
        <begin position="16"/>
        <end position="42"/>
    </location>
</feature>
<reference evidence="9 10" key="1">
    <citation type="submission" date="2019-05" db="EMBL/GenBank/DDBJ databases">
        <authorList>
            <person name="Lee S.D."/>
        </authorList>
    </citation>
    <scope>NUCLEOTIDE SEQUENCE [LARGE SCALE GENOMIC DNA]</scope>
    <source>
        <strain evidence="9 10">C5-26</strain>
    </source>
</reference>
<accession>A0A563E8Y2</accession>
<dbReference type="PANTHER" id="PTHR42718">
    <property type="entry name" value="MAJOR FACILITATOR SUPERFAMILY MULTIDRUG TRANSPORTER MFSC"/>
    <property type="match status" value="1"/>
</dbReference>
<organism evidence="9 10">
    <name type="scientific">Leekyejoonella antrihumi</name>
    <dbReference type="NCBI Taxonomy" id="1660198"/>
    <lineage>
        <taxon>Bacteria</taxon>
        <taxon>Bacillati</taxon>
        <taxon>Actinomycetota</taxon>
        <taxon>Actinomycetes</taxon>
        <taxon>Micrococcales</taxon>
        <taxon>Dermacoccaceae</taxon>
        <taxon>Leekyejoonella</taxon>
    </lineage>
</organism>
<keyword evidence="4 7" id="KW-0812">Transmembrane</keyword>
<feature type="transmembrane region" description="Helical" evidence="7">
    <location>
        <begin position="408"/>
        <end position="425"/>
    </location>
</feature>
<feature type="transmembrane region" description="Helical" evidence="7">
    <location>
        <begin position="361"/>
        <end position="387"/>
    </location>
</feature>
<feature type="transmembrane region" description="Helical" evidence="7">
    <location>
        <begin position="202"/>
        <end position="224"/>
    </location>
</feature>
<evidence type="ECO:0000313" key="10">
    <source>
        <dbReference type="Proteomes" id="UP000320244"/>
    </source>
</evidence>
<evidence type="ECO:0000256" key="5">
    <source>
        <dbReference type="ARBA" id="ARBA00022989"/>
    </source>
</evidence>
<feature type="transmembrane region" description="Helical" evidence="7">
    <location>
        <begin position="305"/>
        <end position="324"/>
    </location>
</feature>
<dbReference type="PANTHER" id="PTHR42718:SF47">
    <property type="entry name" value="METHYL VIOLOGEN RESISTANCE PROTEIN SMVA"/>
    <property type="match status" value="1"/>
</dbReference>
<evidence type="ECO:0000256" key="6">
    <source>
        <dbReference type="ARBA" id="ARBA00023136"/>
    </source>
</evidence>
<feature type="transmembrane region" description="Helical" evidence="7">
    <location>
        <begin position="109"/>
        <end position="130"/>
    </location>
</feature>
<dbReference type="SUPFAM" id="SSF103473">
    <property type="entry name" value="MFS general substrate transporter"/>
    <property type="match status" value="1"/>
</dbReference>
<feature type="transmembrane region" description="Helical" evidence="7">
    <location>
        <begin position="230"/>
        <end position="250"/>
    </location>
</feature>
<feature type="domain" description="Major facilitator superfamily (MFS) profile" evidence="8">
    <location>
        <begin position="18"/>
        <end position="501"/>
    </location>
</feature>
<evidence type="ECO:0000256" key="1">
    <source>
        <dbReference type="ARBA" id="ARBA00004651"/>
    </source>
</evidence>
<protein>
    <submittedName>
        <fullName evidence="9">MFS transporter</fullName>
    </submittedName>
</protein>
<dbReference type="GO" id="GO:0022857">
    <property type="term" value="F:transmembrane transporter activity"/>
    <property type="evidence" value="ECO:0007669"/>
    <property type="project" value="InterPro"/>
</dbReference>
<evidence type="ECO:0000313" key="9">
    <source>
        <dbReference type="EMBL" id="TWP39028.1"/>
    </source>
</evidence>
<keyword evidence="10" id="KW-1185">Reference proteome</keyword>
<dbReference type="PRINTS" id="PR01036">
    <property type="entry name" value="TCRTETB"/>
</dbReference>
<reference evidence="9 10" key="2">
    <citation type="submission" date="2019-08" db="EMBL/GenBank/DDBJ databases">
        <title>Jejuicoccus antrihumi gen. nov., sp. nov., a new member of the family Dermacoccaceae isolated from a cave.</title>
        <authorList>
            <person name="Schumann P."/>
            <person name="Kim I.S."/>
        </authorList>
    </citation>
    <scope>NUCLEOTIDE SEQUENCE [LARGE SCALE GENOMIC DNA]</scope>
    <source>
        <strain evidence="9 10">C5-26</strain>
    </source>
</reference>
<dbReference type="Pfam" id="PF07690">
    <property type="entry name" value="MFS_1"/>
    <property type="match status" value="1"/>
</dbReference>
<evidence type="ECO:0000256" key="4">
    <source>
        <dbReference type="ARBA" id="ARBA00022692"/>
    </source>
</evidence>
<feature type="transmembrane region" description="Helical" evidence="7">
    <location>
        <begin position="475"/>
        <end position="497"/>
    </location>
</feature>
<keyword evidence="5 7" id="KW-1133">Transmembrane helix</keyword>
<dbReference type="CDD" id="cd17321">
    <property type="entry name" value="MFS_MMR_MDR_like"/>
    <property type="match status" value="1"/>
</dbReference>
<keyword evidence="2" id="KW-0813">Transport</keyword>
<dbReference type="Gene3D" id="1.20.1250.20">
    <property type="entry name" value="MFS general substrate transporter like domains"/>
    <property type="match status" value="1"/>
</dbReference>
<feature type="transmembrane region" description="Helical" evidence="7">
    <location>
        <begin position="84"/>
        <end position="103"/>
    </location>
</feature>
<feature type="transmembrane region" description="Helical" evidence="7">
    <location>
        <begin position="54"/>
        <end position="72"/>
    </location>
</feature>
<sequence>MLVNDPAPSRAGTREWLGLALLCLAVLLIAVDSTVLDIALPFISESLRPSGTQLLWIVDVYSFVISGLLVTMGSVGDRIGRRRLLMMGAAGFGLASVLAAFSTDPLVLIGARILQGVTGATLMPSTLGLIRSNFQDARQRGTAIGVWGAMWGGGSAAGPVLGGWLLEHFWWGSVFLINVPIMIVLVALAPKVIRESRDPNPARFDLISAGLSMAAVIPVVFAIKEAAVHGISWPLVVVAVVGVLAGWAFVRRQNSSPDPLLDLQLFHRPVFATAIATNLLSVLALAGVLFFGAQYLQLVLGFSPLPAGLLMLPGTLASMIGSLLSAPLARRWGPRLALAVPLTVAGVGAAMLIAVGTGGGAVVYLVGFMLMGLGTGTALTVTSSVVVEAVNPARAASASALSETAMEFGAATGVALLGSAGMAVYRHGLETSGLSGAQAQTAQASIGGAAEVARVLGARADQLLGSAHQAFVDGLHLAAALTAILLLVTTVLVWATLHPRRLHSDETPAGPRKT</sequence>
<dbReference type="GO" id="GO:0005886">
    <property type="term" value="C:plasma membrane"/>
    <property type="evidence" value="ECO:0007669"/>
    <property type="project" value="UniProtKB-SubCell"/>
</dbReference>
<evidence type="ECO:0000259" key="8">
    <source>
        <dbReference type="PROSITE" id="PS50850"/>
    </source>
</evidence>
<dbReference type="InterPro" id="IPR036259">
    <property type="entry name" value="MFS_trans_sf"/>
</dbReference>
<dbReference type="Proteomes" id="UP000320244">
    <property type="component" value="Unassembled WGS sequence"/>
</dbReference>
<name>A0A563E8Y2_9MICO</name>
<evidence type="ECO:0000256" key="2">
    <source>
        <dbReference type="ARBA" id="ARBA00022448"/>
    </source>
</evidence>
<dbReference type="PROSITE" id="PS50850">
    <property type="entry name" value="MFS"/>
    <property type="match status" value="1"/>
</dbReference>
<evidence type="ECO:0000256" key="7">
    <source>
        <dbReference type="SAM" id="Phobius"/>
    </source>
</evidence>
<comment type="subcellular location">
    <subcellularLocation>
        <location evidence="1">Cell membrane</location>
        <topology evidence="1">Multi-pass membrane protein</topology>
    </subcellularLocation>
</comment>
<dbReference type="Gene3D" id="1.20.1720.10">
    <property type="entry name" value="Multidrug resistance protein D"/>
    <property type="match status" value="1"/>
</dbReference>
<dbReference type="InterPro" id="IPR011701">
    <property type="entry name" value="MFS"/>
</dbReference>
<feature type="transmembrane region" description="Helical" evidence="7">
    <location>
        <begin position="270"/>
        <end position="293"/>
    </location>
</feature>
<dbReference type="EMBL" id="VCQV01000001">
    <property type="protein sequence ID" value="TWP39028.1"/>
    <property type="molecule type" value="Genomic_DNA"/>
</dbReference>
<dbReference type="OrthoDB" id="9781469at2"/>
<keyword evidence="6 7" id="KW-0472">Membrane</keyword>
<comment type="caution">
    <text evidence="9">The sequence shown here is derived from an EMBL/GenBank/DDBJ whole genome shotgun (WGS) entry which is preliminary data.</text>
</comment>
<proteinExistence type="predicted"/>
<gene>
    <name evidence="9" type="ORF">FGL98_01155</name>
</gene>
<feature type="transmembrane region" description="Helical" evidence="7">
    <location>
        <begin position="336"/>
        <end position="355"/>
    </location>
</feature>
<evidence type="ECO:0000256" key="3">
    <source>
        <dbReference type="ARBA" id="ARBA00022475"/>
    </source>
</evidence>
<feature type="transmembrane region" description="Helical" evidence="7">
    <location>
        <begin position="142"/>
        <end position="162"/>
    </location>
</feature>